<evidence type="ECO:0000256" key="4">
    <source>
        <dbReference type="ARBA" id="ARBA00023295"/>
    </source>
</evidence>
<dbReference type="Pfam" id="PF01341">
    <property type="entry name" value="Glyco_hydro_6"/>
    <property type="match status" value="1"/>
</dbReference>
<keyword evidence="11" id="KW-1185">Reference proteome</keyword>
<keyword evidence="2 9" id="KW-0136">Cellulose degradation</keyword>
<keyword evidence="9" id="KW-0732">Signal</keyword>
<proteinExistence type="inferred from homology"/>
<feature type="binding site" evidence="7">
    <location>
        <position position="334"/>
    </location>
    <ligand>
        <name>substrate</name>
    </ligand>
</feature>
<evidence type="ECO:0000256" key="3">
    <source>
        <dbReference type="ARBA" id="ARBA00023277"/>
    </source>
</evidence>
<feature type="signal peptide" evidence="9">
    <location>
        <begin position="1"/>
        <end position="17"/>
    </location>
</feature>
<sequence length="385" mass="40825">MKVSSLVVATAATFVAGVSVTPLVSRQTTDTNPFAGKTFYVNPHYRTLVEAEIARLNAAGKTELAARAAKVAQVPTFIWISDTSAVNTISEYLKDASDIQKSTGQKQIVQLVVYNLPDRDCSAKASDGELHLNNAGEARYEAYIKAVASQLQRYPDVSVAISLEPDSIGNMVTNLSVPKCGNAAPAQKRLIGLAIALLQLPNVSIYLDGGHGGWLGWPANLAPTAAVLGEILNNAKTHNANATVRGLGTNVSNYNGLGNQEQQGRDELKYINDLAPLLTAVGYPAHFIVDQGRSGNQEAARDGGDWCNFKYAGFGPRPSATTPSPLVDAIVWVKPGGESDGTSDPSSPRYDTTCTSATSYVPSPEAGDWNSDIFGLLIEQANPAF</sequence>
<dbReference type="EMBL" id="CYGV01001238">
    <property type="protein sequence ID" value="CUA71458.1"/>
    <property type="molecule type" value="Genomic_DNA"/>
</dbReference>
<gene>
    <name evidence="10" type="ORF">RSOLAG22IIIB_09573</name>
</gene>
<feature type="chain" id="PRO_5005393371" description="Glucanase" evidence="9">
    <location>
        <begin position="18"/>
        <end position="385"/>
    </location>
</feature>
<evidence type="ECO:0000256" key="7">
    <source>
        <dbReference type="PIRSR" id="PIRSR001100-2"/>
    </source>
</evidence>
<evidence type="ECO:0000256" key="8">
    <source>
        <dbReference type="PROSITE-ProRule" id="PRU10056"/>
    </source>
</evidence>
<dbReference type="EC" id="3.2.1.-" evidence="9"/>
<dbReference type="Gene3D" id="3.20.20.40">
    <property type="entry name" value="1, 4-beta cellobiohydrolase"/>
    <property type="match status" value="1"/>
</dbReference>
<dbReference type="PANTHER" id="PTHR34876">
    <property type="match status" value="1"/>
</dbReference>
<evidence type="ECO:0000256" key="1">
    <source>
        <dbReference type="ARBA" id="ARBA00022801"/>
    </source>
</evidence>
<dbReference type="GO" id="GO:0030245">
    <property type="term" value="P:cellulose catabolic process"/>
    <property type="evidence" value="ECO:0007669"/>
    <property type="project" value="UniProtKB-KW"/>
</dbReference>
<dbReference type="PIRSF" id="PIRSF001100">
    <property type="entry name" value="Beta_cellobiohydrolase"/>
    <property type="match status" value="1"/>
</dbReference>
<organism evidence="10 11">
    <name type="scientific">Rhizoctonia solani</name>
    <dbReference type="NCBI Taxonomy" id="456999"/>
    <lineage>
        <taxon>Eukaryota</taxon>
        <taxon>Fungi</taxon>
        <taxon>Dikarya</taxon>
        <taxon>Basidiomycota</taxon>
        <taxon>Agaricomycotina</taxon>
        <taxon>Agaricomycetes</taxon>
        <taxon>Cantharellales</taxon>
        <taxon>Ceratobasidiaceae</taxon>
        <taxon>Rhizoctonia</taxon>
    </lineage>
</organism>
<keyword evidence="3 9" id="KW-0119">Carbohydrate metabolism</keyword>
<reference evidence="10 11" key="1">
    <citation type="submission" date="2015-07" db="EMBL/GenBank/DDBJ databases">
        <authorList>
            <person name="Noorani M."/>
        </authorList>
    </citation>
    <scope>NUCLEOTIDE SEQUENCE [LARGE SCALE GENOMIC DNA]</scope>
    <source>
        <strain evidence="10">BBA 69670</strain>
    </source>
</reference>
<keyword evidence="5 9" id="KW-0624">Polysaccharide degradation</keyword>
<feature type="binding site" evidence="7">
    <location>
        <position position="79"/>
    </location>
    <ligand>
        <name>substrate</name>
    </ligand>
</feature>
<dbReference type="PRINTS" id="PR00733">
    <property type="entry name" value="GLHYDRLASE6"/>
</dbReference>
<evidence type="ECO:0000313" key="10">
    <source>
        <dbReference type="EMBL" id="CUA71458.1"/>
    </source>
</evidence>
<feature type="binding site" evidence="7">
    <location>
        <position position="306"/>
    </location>
    <ligand>
        <name>substrate</name>
    </ligand>
</feature>
<keyword evidence="1 9" id="KW-0378">Hydrolase</keyword>
<feature type="binding site" evidence="7">
    <location>
        <position position="211"/>
    </location>
    <ligand>
        <name>substrate</name>
    </ligand>
</feature>
<dbReference type="PANTHER" id="PTHR34876:SF10">
    <property type="entry name" value="GLUCANASE"/>
    <property type="match status" value="1"/>
</dbReference>
<feature type="binding site" evidence="7">
    <location>
        <position position="214"/>
    </location>
    <ligand>
        <name>substrate</name>
    </ligand>
</feature>
<name>A0A0K6FZC7_9AGAM</name>
<feature type="active site" evidence="8">
    <location>
        <position position="120"/>
    </location>
</feature>
<keyword evidence="4 9" id="KW-0326">Glycosidase</keyword>
<feature type="binding site" evidence="7">
    <location>
        <position position="253"/>
    </location>
    <ligand>
        <name>substrate</name>
    </ligand>
</feature>
<dbReference type="Proteomes" id="UP000044841">
    <property type="component" value="Unassembled WGS sequence"/>
</dbReference>
<comment type="similarity">
    <text evidence="9">Belongs to the glycosyl hydrolase family 6.</text>
</comment>
<evidence type="ECO:0000313" key="11">
    <source>
        <dbReference type="Proteomes" id="UP000044841"/>
    </source>
</evidence>
<feature type="active site" description="Proton donor" evidence="6">
    <location>
        <position position="166"/>
    </location>
</feature>
<evidence type="ECO:0000256" key="2">
    <source>
        <dbReference type="ARBA" id="ARBA00023001"/>
    </source>
</evidence>
<dbReference type="InterPro" id="IPR016288">
    <property type="entry name" value="Beta_cellobiohydrolase"/>
</dbReference>
<evidence type="ECO:0000256" key="5">
    <source>
        <dbReference type="ARBA" id="ARBA00023326"/>
    </source>
</evidence>
<dbReference type="PROSITE" id="PS00655">
    <property type="entry name" value="GLYCOSYL_HYDROL_F6_1"/>
    <property type="match status" value="1"/>
</dbReference>
<feature type="binding site" evidence="7">
    <location>
        <position position="338"/>
    </location>
    <ligand>
        <name>substrate</name>
    </ligand>
</feature>
<dbReference type="GO" id="GO:0004553">
    <property type="term" value="F:hydrolase activity, hydrolyzing O-glycosyl compounds"/>
    <property type="evidence" value="ECO:0007669"/>
    <property type="project" value="InterPro"/>
</dbReference>
<feature type="active site" description="Proton acceptor" evidence="6">
    <location>
        <position position="340"/>
    </location>
</feature>
<evidence type="ECO:0000256" key="9">
    <source>
        <dbReference type="RuleBase" id="RU361186"/>
    </source>
</evidence>
<dbReference type="SUPFAM" id="SSF51989">
    <property type="entry name" value="Glycosyl hydrolases family 6, cellulases"/>
    <property type="match status" value="1"/>
</dbReference>
<dbReference type="InterPro" id="IPR036434">
    <property type="entry name" value="Beta_cellobiohydrolase_sf"/>
</dbReference>
<accession>A0A0K6FZC7</accession>
<protein>
    <recommendedName>
        <fullName evidence="9">Glucanase</fullName>
        <ecNumber evidence="9">3.2.1.-</ecNumber>
    </recommendedName>
</protein>
<dbReference type="InterPro" id="IPR001524">
    <property type="entry name" value="Glyco_hydro_6_CS"/>
</dbReference>
<evidence type="ECO:0000256" key="6">
    <source>
        <dbReference type="PIRSR" id="PIRSR001100-1"/>
    </source>
</evidence>
<dbReference type="AlphaFoldDB" id="A0A0K6FZC7"/>